<proteinExistence type="predicted"/>
<evidence type="ECO:0000313" key="2">
    <source>
        <dbReference type="Proteomes" id="UP000003704"/>
    </source>
</evidence>
<keyword evidence="2" id="KW-1185">Reference proteome</keyword>
<dbReference type="AlphaFoldDB" id="I8T2H7"/>
<name>I8T2H7_9GAMM</name>
<comment type="caution">
    <text evidence="1">The sequence shown here is derived from an EMBL/GenBank/DDBJ whole genome shotgun (WGS) entry which is preliminary data.</text>
</comment>
<evidence type="ECO:0000313" key="1">
    <source>
        <dbReference type="EMBL" id="EIT68115.1"/>
    </source>
</evidence>
<dbReference type="STRING" id="1172194.WQQ_45500"/>
<reference evidence="1 2" key="1">
    <citation type="journal article" date="2012" name="J. Bacteriol.">
        <title>Genome Sequence of n-Alkane-Degrading Hydrocarboniphaga effusa Strain AP103T (ATCC BAA-332T).</title>
        <authorList>
            <person name="Chang H.K."/>
            <person name="Zylstra G.J."/>
            <person name="Chae J.C."/>
        </authorList>
    </citation>
    <scope>NUCLEOTIDE SEQUENCE [LARGE SCALE GENOMIC DNA]</scope>
    <source>
        <strain evidence="1 2">AP103</strain>
    </source>
</reference>
<gene>
    <name evidence="1" type="ORF">WQQ_45500</name>
</gene>
<dbReference type="EMBL" id="AKGD01000004">
    <property type="protein sequence ID" value="EIT68115.1"/>
    <property type="molecule type" value="Genomic_DNA"/>
</dbReference>
<organism evidence="1 2">
    <name type="scientific">Hydrocarboniphaga effusa AP103</name>
    <dbReference type="NCBI Taxonomy" id="1172194"/>
    <lineage>
        <taxon>Bacteria</taxon>
        <taxon>Pseudomonadati</taxon>
        <taxon>Pseudomonadota</taxon>
        <taxon>Gammaproteobacteria</taxon>
        <taxon>Nevskiales</taxon>
        <taxon>Nevskiaceae</taxon>
        <taxon>Hydrocarboniphaga</taxon>
    </lineage>
</organism>
<sequence>MLALAMMQTSLVTGGCASNPASIGVLPESYAERLSYTDRLASGFKVSGERRHVLQYYVSDTIHLVRSSSGGQSGVRDGRLVSSSSQAVREIVIDSGTPGVVLASGPRWMAVSFEPGSYLYFISDAPRSVWLGNEYDRERYYLYLPDWNGQGGTVKIGNTSYVAVDSSIRAHLMVDRESFSSLDAEQRRQPGRLLYPNAP</sequence>
<protein>
    <submittedName>
        <fullName evidence="1">Uncharacterized protein</fullName>
    </submittedName>
</protein>
<dbReference type="Proteomes" id="UP000003704">
    <property type="component" value="Unassembled WGS sequence"/>
</dbReference>
<accession>I8T2H7</accession>